<dbReference type="Proteomes" id="UP001320148">
    <property type="component" value="Chromosome"/>
</dbReference>
<accession>A0ABM7PKQ7</accession>
<gene>
    <name evidence="1" type="ORF">DSLASN_37650</name>
</gene>
<sequence>MWVDPGGDLLFKGEAPCCSEAFFAPSGKRGVTGGAMRGPLFLGRWRCGDAGELFFKGPPSAGAEP</sequence>
<keyword evidence="2" id="KW-1185">Reference proteome</keyword>
<reference evidence="1 2" key="1">
    <citation type="submission" date="2021-02" db="EMBL/GenBank/DDBJ databases">
        <title>Complete genome of Desulfoluna sp. strain ASN36.</title>
        <authorList>
            <person name="Takahashi A."/>
            <person name="Kojima H."/>
            <person name="Fukui M."/>
        </authorList>
    </citation>
    <scope>NUCLEOTIDE SEQUENCE [LARGE SCALE GENOMIC DNA]</scope>
    <source>
        <strain evidence="1 2">ASN36</strain>
    </source>
</reference>
<evidence type="ECO:0000313" key="1">
    <source>
        <dbReference type="EMBL" id="BCS98133.1"/>
    </source>
</evidence>
<dbReference type="EMBL" id="AP024488">
    <property type="protein sequence ID" value="BCS98133.1"/>
    <property type="molecule type" value="Genomic_DNA"/>
</dbReference>
<name>A0ABM7PKQ7_9BACT</name>
<evidence type="ECO:0000313" key="2">
    <source>
        <dbReference type="Proteomes" id="UP001320148"/>
    </source>
</evidence>
<protein>
    <submittedName>
        <fullName evidence="1">Uncharacterized protein</fullName>
    </submittedName>
</protein>
<organism evidence="1 2">
    <name type="scientific">Desulfoluna limicola</name>
    <dbReference type="NCBI Taxonomy" id="2810562"/>
    <lineage>
        <taxon>Bacteria</taxon>
        <taxon>Pseudomonadati</taxon>
        <taxon>Thermodesulfobacteriota</taxon>
        <taxon>Desulfobacteria</taxon>
        <taxon>Desulfobacterales</taxon>
        <taxon>Desulfolunaceae</taxon>
        <taxon>Desulfoluna</taxon>
    </lineage>
</organism>
<proteinExistence type="predicted"/>